<name>A0A381RTK7_9ZZZZ</name>
<gene>
    <name evidence="8" type="ORF">METZ01_LOCUS45087</name>
</gene>
<reference evidence="8" key="1">
    <citation type="submission" date="2018-05" db="EMBL/GenBank/DDBJ databases">
        <authorList>
            <person name="Lanie J.A."/>
            <person name="Ng W.-L."/>
            <person name="Kazmierczak K.M."/>
            <person name="Andrzejewski T.M."/>
            <person name="Davidsen T.M."/>
            <person name="Wayne K.J."/>
            <person name="Tettelin H."/>
            <person name="Glass J.I."/>
            <person name="Rusch D."/>
            <person name="Podicherti R."/>
            <person name="Tsui H.-C.T."/>
            <person name="Winkler M.E."/>
        </authorList>
    </citation>
    <scope>NUCLEOTIDE SEQUENCE</scope>
</reference>
<feature type="domain" description="RDD" evidence="7">
    <location>
        <begin position="22"/>
        <end position="163"/>
    </location>
</feature>
<keyword evidence="5 6" id="KW-0472">Membrane</keyword>
<dbReference type="PANTHER" id="PTHR36115">
    <property type="entry name" value="PROLINE-RICH ANTIGEN HOMOLOG-RELATED"/>
    <property type="match status" value="1"/>
</dbReference>
<evidence type="ECO:0000256" key="6">
    <source>
        <dbReference type="SAM" id="Phobius"/>
    </source>
</evidence>
<dbReference type="Pfam" id="PF06271">
    <property type="entry name" value="RDD"/>
    <property type="match status" value="1"/>
</dbReference>
<keyword evidence="3 6" id="KW-0812">Transmembrane</keyword>
<feature type="transmembrane region" description="Helical" evidence="6">
    <location>
        <begin position="127"/>
        <end position="150"/>
    </location>
</feature>
<dbReference type="EMBL" id="UINC01002042">
    <property type="protein sequence ID" value="SUZ92233.1"/>
    <property type="molecule type" value="Genomic_DNA"/>
</dbReference>
<evidence type="ECO:0000256" key="1">
    <source>
        <dbReference type="ARBA" id="ARBA00004651"/>
    </source>
</evidence>
<feature type="non-terminal residue" evidence="8">
    <location>
        <position position="1"/>
    </location>
</feature>
<keyword evidence="2" id="KW-1003">Cell membrane</keyword>
<dbReference type="InterPro" id="IPR051791">
    <property type="entry name" value="Pra-immunoreactive"/>
</dbReference>
<dbReference type="GO" id="GO:0005886">
    <property type="term" value="C:plasma membrane"/>
    <property type="evidence" value="ECO:0007669"/>
    <property type="project" value="UniProtKB-SubCell"/>
</dbReference>
<dbReference type="InterPro" id="IPR010432">
    <property type="entry name" value="RDD"/>
</dbReference>
<proteinExistence type="predicted"/>
<protein>
    <recommendedName>
        <fullName evidence="7">RDD domain-containing protein</fullName>
    </recommendedName>
</protein>
<sequence length="184" mass="19689">VDETPSSVEQGSSYAGASPFKGFWIRLVAAIIDGVLLLIAFFVFAILITVIFGGLGGLLGGEEGTFGAGLMGFLLAILVFTIFQILYKPLMEASEFQGTLGKYMLGMKVVKANGEKLDMGTSFVRSIVYLVCMALMSLVVPVLAFFMIGFTEQKQGLHDYVAKTFVVPQHWSGPIPGAQDGFGA</sequence>
<organism evidence="8">
    <name type="scientific">marine metagenome</name>
    <dbReference type="NCBI Taxonomy" id="408172"/>
    <lineage>
        <taxon>unclassified sequences</taxon>
        <taxon>metagenomes</taxon>
        <taxon>ecological metagenomes</taxon>
    </lineage>
</organism>
<evidence type="ECO:0000256" key="2">
    <source>
        <dbReference type="ARBA" id="ARBA00022475"/>
    </source>
</evidence>
<feature type="transmembrane region" description="Helical" evidence="6">
    <location>
        <begin position="23"/>
        <end position="52"/>
    </location>
</feature>
<comment type="subcellular location">
    <subcellularLocation>
        <location evidence="1">Cell membrane</location>
        <topology evidence="1">Multi-pass membrane protein</topology>
    </subcellularLocation>
</comment>
<keyword evidence="4 6" id="KW-1133">Transmembrane helix</keyword>
<dbReference type="AlphaFoldDB" id="A0A381RTK7"/>
<accession>A0A381RTK7</accession>
<feature type="transmembrane region" description="Helical" evidence="6">
    <location>
        <begin position="64"/>
        <end position="87"/>
    </location>
</feature>
<evidence type="ECO:0000259" key="7">
    <source>
        <dbReference type="Pfam" id="PF06271"/>
    </source>
</evidence>
<evidence type="ECO:0000256" key="4">
    <source>
        <dbReference type="ARBA" id="ARBA00022989"/>
    </source>
</evidence>
<evidence type="ECO:0000256" key="5">
    <source>
        <dbReference type="ARBA" id="ARBA00023136"/>
    </source>
</evidence>
<evidence type="ECO:0000313" key="8">
    <source>
        <dbReference type="EMBL" id="SUZ92233.1"/>
    </source>
</evidence>
<evidence type="ECO:0000256" key="3">
    <source>
        <dbReference type="ARBA" id="ARBA00022692"/>
    </source>
</evidence>
<dbReference type="PANTHER" id="PTHR36115:SF4">
    <property type="entry name" value="MEMBRANE PROTEIN"/>
    <property type="match status" value="1"/>
</dbReference>